<dbReference type="InterPro" id="IPR007867">
    <property type="entry name" value="GMC_OxRtase_C"/>
</dbReference>
<proteinExistence type="predicted"/>
<dbReference type="EMBL" id="FJUX01000001">
    <property type="protein sequence ID" value="CZS88289.1"/>
    <property type="molecule type" value="Genomic_DNA"/>
</dbReference>
<dbReference type="Pfam" id="PF05199">
    <property type="entry name" value="GMC_oxred_C"/>
    <property type="match status" value="1"/>
</dbReference>
<dbReference type="AlphaFoldDB" id="A0A1E1JRB4"/>
<dbReference type="InterPro" id="IPR036188">
    <property type="entry name" value="FAD/NAD-bd_sf"/>
</dbReference>
<gene>
    <name evidence="2" type="ORF">RAG0_00007</name>
</gene>
<dbReference type="SUPFAM" id="SSF51905">
    <property type="entry name" value="FAD/NAD(P)-binding domain"/>
    <property type="match status" value="1"/>
</dbReference>
<dbReference type="Gene3D" id="3.50.50.60">
    <property type="entry name" value="FAD/NAD(P)-binding domain"/>
    <property type="match status" value="1"/>
</dbReference>
<name>A0A1E1JRB4_9HELO</name>
<dbReference type="GO" id="GO:0016614">
    <property type="term" value="F:oxidoreductase activity, acting on CH-OH group of donors"/>
    <property type="evidence" value="ECO:0007669"/>
    <property type="project" value="InterPro"/>
</dbReference>
<accession>A0A1E1JRB4</accession>
<keyword evidence="3" id="KW-1185">Reference proteome</keyword>
<sequence>MESLEKGDVVDENLNVYGVEGLKVADSSIVIKMVGANTYSTALLVKGKATEILLKELTGL</sequence>
<evidence type="ECO:0000259" key="1">
    <source>
        <dbReference type="Pfam" id="PF05199"/>
    </source>
</evidence>
<feature type="domain" description="Glucose-methanol-choline oxidoreductase C-terminal" evidence="1">
    <location>
        <begin position="6"/>
        <end position="44"/>
    </location>
</feature>
<reference evidence="3" key="1">
    <citation type="submission" date="2016-03" db="EMBL/GenBank/DDBJ databases">
        <authorList>
            <person name="Guldener U."/>
        </authorList>
    </citation>
    <scope>NUCLEOTIDE SEQUENCE [LARGE SCALE GENOMIC DNA]</scope>
    <source>
        <strain evidence="3">04CH-RAC-A.6.1</strain>
    </source>
</reference>
<dbReference type="Proteomes" id="UP000178912">
    <property type="component" value="Unassembled WGS sequence"/>
</dbReference>
<organism evidence="2 3">
    <name type="scientific">Rhynchosporium agropyri</name>
    <dbReference type="NCBI Taxonomy" id="914238"/>
    <lineage>
        <taxon>Eukaryota</taxon>
        <taxon>Fungi</taxon>
        <taxon>Dikarya</taxon>
        <taxon>Ascomycota</taxon>
        <taxon>Pezizomycotina</taxon>
        <taxon>Leotiomycetes</taxon>
        <taxon>Helotiales</taxon>
        <taxon>Ploettnerulaceae</taxon>
        <taxon>Rhynchosporium</taxon>
    </lineage>
</organism>
<dbReference type="OrthoDB" id="3525285at2759"/>
<evidence type="ECO:0000313" key="3">
    <source>
        <dbReference type="Proteomes" id="UP000178912"/>
    </source>
</evidence>
<evidence type="ECO:0000313" key="2">
    <source>
        <dbReference type="EMBL" id="CZS88289.1"/>
    </source>
</evidence>
<protein>
    <recommendedName>
        <fullName evidence="1">Glucose-methanol-choline oxidoreductase C-terminal domain-containing protein</fullName>
    </recommendedName>
</protein>